<evidence type="ECO:0008006" key="4">
    <source>
        <dbReference type="Google" id="ProtNLM"/>
    </source>
</evidence>
<gene>
    <name evidence="2" type="ORF">F7645_02390</name>
</gene>
<evidence type="ECO:0000313" key="2">
    <source>
        <dbReference type="EMBL" id="MBE7694283.1"/>
    </source>
</evidence>
<dbReference type="Proteomes" id="UP000806077">
    <property type="component" value="Unassembled WGS sequence"/>
</dbReference>
<organism evidence="2 3">
    <name type="scientific">Tenacibaculum finnmarkense genomovar finnmarkense</name>
    <dbReference type="NCBI Taxonomy" id="1458503"/>
    <lineage>
        <taxon>Bacteria</taxon>
        <taxon>Pseudomonadati</taxon>
        <taxon>Bacteroidota</taxon>
        <taxon>Flavobacteriia</taxon>
        <taxon>Flavobacteriales</taxon>
        <taxon>Flavobacteriaceae</taxon>
        <taxon>Tenacibaculum</taxon>
        <taxon>Tenacibaculum finnmarkense</taxon>
    </lineage>
</organism>
<feature type="chain" id="PRO_5042855692" description="MORN repeat protein" evidence="1">
    <location>
        <begin position="22"/>
        <end position="107"/>
    </location>
</feature>
<accession>A0AAP1WFG0</accession>
<reference evidence="2 3" key="1">
    <citation type="journal article" date="2020" name="Int. J. Syst. Evol. Microbiol.">
        <title>Tenacibaculum piscium sp. nov., isolated from skin ulcers of sea-farmed fish, and description of Tenacibaculum finnmarkense sp. nov. with subdivision into genomovars finnmarkense and ulcerans.</title>
        <authorList>
            <person name="Olsen A.B."/>
            <person name="Spilsberg B."/>
            <person name="Nilsen H.K."/>
            <person name="Lagesen K."/>
            <person name="Gulla S."/>
            <person name="Avendano-Herrera R."/>
            <person name="Irgang R."/>
            <person name="Duchaud E."/>
            <person name="Colquhoun D.J."/>
        </authorList>
    </citation>
    <scope>NUCLEOTIDE SEQUENCE [LARGE SCALE GENOMIC DNA]</scope>
    <source>
        <strain evidence="2 3">TNO037</strain>
    </source>
</reference>
<dbReference type="SUPFAM" id="SSF82185">
    <property type="entry name" value="Histone H3 K4-specific methyltransferase SET7/9 N-terminal domain"/>
    <property type="match status" value="1"/>
</dbReference>
<evidence type="ECO:0000256" key="1">
    <source>
        <dbReference type="SAM" id="SignalP"/>
    </source>
</evidence>
<dbReference type="Pfam" id="PF07661">
    <property type="entry name" value="MORN_2"/>
    <property type="match status" value="2"/>
</dbReference>
<dbReference type="AlphaFoldDB" id="A0AAP1WFG0"/>
<dbReference type="EMBL" id="WXXV01000002">
    <property type="protein sequence ID" value="MBE7694283.1"/>
    <property type="molecule type" value="Genomic_DNA"/>
</dbReference>
<protein>
    <recommendedName>
        <fullName evidence="4">MORN repeat protein</fullName>
    </recommendedName>
</protein>
<dbReference type="Gene3D" id="3.90.930.1">
    <property type="match status" value="1"/>
</dbReference>
<dbReference type="RefSeq" id="WP_101955569.1">
    <property type="nucleotide sequence ID" value="NZ_WXXT01000002.1"/>
</dbReference>
<comment type="caution">
    <text evidence="2">The sequence shown here is derived from an EMBL/GenBank/DDBJ whole genome shotgun (WGS) entry which is preliminary data.</text>
</comment>
<dbReference type="InterPro" id="IPR011652">
    <property type="entry name" value="MORN_2"/>
</dbReference>
<feature type="signal peptide" evidence="1">
    <location>
        <begin position="1"/>
        <end position="21"/>
    </location>
</feature>
<name>A0AAP1WFG0_9FLAO</name>
<keyword evidence="3" id="KW-1185">Reference proteome</keyword>
<evidence type="ECO:0000313" key="3">
    <source>
        <dbReference type="Proteomes" id="UP000806077"/>
    </source>
</evidence>
<sequence>MKKSTITILLFLSLLSTAVSAQKTIWLDKNKQETVKENHEYYSIQEFKGTLKTFYKTGQLLEQGKYNNNQKQGVWKTFYKNGKIKTKGKYRNNKKIGVWKTFYKNVY</sequence>
<proteinExistence type="predicted"/>
<keyword evidence="1" id="KW-0732">Signal</keyword>